<name>A0A9N9H4R9_9GLOM</name>
<evidence type="ECO:0000256" key="1">
    <source>
        <dbReference type="SAM" id="MobiDB-lite"/>
    </source>
</evidence>
<sequence>MSSDEHIKSMDENDGQEDKYQPKKRKRSTQSFSIKKEKGKEA</sequence>
<feature type="non-terminal residue" evidence="2">
    <location>
        <position position="42"/>
    </location>
</feature>
<proteinExistence type="predicted"/>
<feature type="compositionally biased region" description="Basic and acidic residues" evidence="1">
    <location>
        <begin position="1"/>
        <end position="21"/>
    </location>
</feature>
<dbReference type="EMBL" id="CAJVPY010005938">
    <property type="protein sequence ID" value="CAG8653159.1"/>
    <property type="molecule type" value="Genomic_DNA"/>
</dbReference>
<protein>
    <submittedName>
        <fullName evidence="2">23328_t:CDS:1</fullName>
    </submittedName>
</protein>
<keyword evidence="3" id="KW-1185">Reference proteome</keyword>
<feature type="region of interest" description="Disordered" evidence="1">
    <location>
        <begin position="1"/>
        <end position="42"/>
    </location>
</feature>
<reference evidence="2" key="1">
    <citation type="submission" date="2021-06" db="EMBL/GenBank/DDBJ databases">
        <authorList>
            <person name="Kallberg Y."/>
            <person name="Tangrot J."/>
            <person name="Rosling A."/>
        </authorList>
    </citation>
    <scope>NUCLEOTIDE SEQUENCE</scope>
    <source>
        <strain evidence="2">MA453B</strain>
    </source>
</reference>
<organism evidence="2 3">
    <name type="scientific">Dentiscutata erythropus</name>
    <dbReference type="NCBI Taxonomy" id="1348616"/>
    <lineage>
        <taxon>Eukaryota</taxon>
        <taxon>Fungi</taxon>
        <taxon>Fungi incertae sedis</taxon>
        <taxon>Mucoromycota</taxon>
        <taxon>Glomeromycotina</taxon>
        <taxon>Glomeromycetes</taxon>
        <taxon>Diversisporales</taxon>
        <taxon>Gigasporaceae</taxon>
        <taxon>Dentiscutata</taxon>
    </lineage>
</organism>
<evidence type="ECO:0000313" key="3">
    <source>
        <dbReference type="Proteomes" id="UP000789405"/>
    </source>
</evidence>
<gene>
    <name evidence="2" type="ORF">DERYTH_LOCUS10295</name>
</gene>
<dbReference type="AlphaFoldDB" id="A0A9N9H4R9"/>
<evidence type="ECO:0000313" key="2">
    <source>
        <dbReference type="EMBL" id="CAG8653159.1"/>
    </source>
</evidence>
<accession>A0A9N9H4R9</accession>
<dbReference type="Proteomes" id="UP000789405">
    <property type="component" value="Unassembled WGS sequence"/>
</dbReference>
<comment type="caution">
    <text evidence="2">The sequence shown here is derived from an EMBL/GenBank/DDBJ whole genome shotgun (WGS) entry which is preliminary data.</text>
</comment>